<dbReference type="RefSeq" id="WP_212692184.1">
    <property type="nucleotide sequence ID" value="NZ_CP058561.1"/>
</dbReference>
<dbReference type="AlphaFoldDB" id="A0A8J8SAM8"/>
<evidence type="ECO:0000313" key="2">
    <source>
        <dbReference type="Proteomes" id="UP000677305"/>
    </source>
</evidence>
<proteinExistence type="predicted"/>
<organism evidence="1 2">
    <name type="scientific">Vallitalea guaymasensis</name>
    <dbReference type="NCBI Taxonomy" id="1185412"/>
    <lineage>
        <taxon>Bacteria</taxon>
        <taxon>Bacillati</taxon>
        <taxon>Bacillota</taxon>
        <taxon>Clostridia</taxon>
        <taxon>Lachnospirales</taxon>
        <taxon>Vallitaleaceae</taxon>
        <taxon>Vallitalea</taxon>
    </lineage>
</organism>
<keyword evidence="2" id="KW-1185">Reference proteome</keyword>
<name>A0A8J8SAM8_9FIRM</name>
<protein>
    <submittedName>
        <fullName evidence="1">Uncharacterized protein</fullName>
    </submittedName>
</protein>
<gene>
    <name evidence="1" type="ORF">HYG85_02765</name>
</gene>
<accession>A0A8J8SAM8</accession>
<dbReference type="KEGG" id="vgu:HYG85_02765"/>
<sequence length="95" mass="11578">MEEFEEHFSDFVSHMQISAYRNSKKINVEYQEIENYLNKREEKFKEIINSLDEDDKEFIWDYIDKQSCEATCLYDNLYISGYRDCIRLLKEIGII</sequence>
<dbReference type="EMBL" id="CP058561">
    <property type="protein sequence ID" value="QUH27893.1"/>
    <property type="molecule type" value="Genomic_DNA"/>
</dbReference>
<reference evidence="1 2" key="1">
    <citation type="submission" date="2020-07" db="EMBL/GenBank/DDBJ databases">
        <title>Vallitalea guaymasensis genome.</title>
        <authorList>
            <person name="Postec A."/>
        </authorList>
    </citation>
    <scope>NUCLEOTIDE SEQUENCE [LARGE SCALE GENOMIC DNA]</scope>
    <source>
        <strain evidence="1 2">Ra1766G1</strain>
    </source>
</reference>
<evidence type="ECO:0000313" key="1">
    <source>
        <dbReference type="EMBL" id="QUH27893.1"/>
    </source>
</evidence>
<dbReference type="Proteomes" id="UP000677305">
    <property type="component" value="Chromosome"/>
</dbReference>